<keyword evidence="6" id="KW-1185">Reference proteome</keyword>
<dbReference type="Pfam" id="PF13460">
    <property type="entry name" value="NAD_binding_10"/>
    <property type="match status" value="1"/>
</dbReference>
<feature type="domain" description="NAD(P)-binding" evidence="4">
    <location>
        <begin position="11"/>
        <end position="100"/>
    </location>
</feature>
<protein>
    <recommendedName>
        <fullName evidence="4">NAD(P)-binding domain-containing protein</fullName>
    </recommendedName>
</protein>
<dbReference type="SUPFAM" id="SSF51735">
    <property type="entry name" value="NAD(P)-binding Rossmann-fold domains"/>
    <property type="match status" value="1"/>
</dbReference>
<dbReference type="OrthoDB" id="9974981at2759"/>
<dbReference type="InterPro" id="IPR045312">
    <property type="entry name" value="PCBER-like"/>
</dbReference>
<sequence length="301" mass="31939">MAAIRNVAIIGASGNFGTPITAALSAAGFQLTIISRLESSATFPPGIPVKRVEYTLEPLKEALAGNDAVVCVVGPAGIGHQAAITDAAEAVGVRRFIINDFGWGPGIRGLPQFDQVRDLRLAAWGLAKAKAETNPRFTWTGISSGNPIDWALRRFPPMGFDVSKKVAIIYDKGTEEFTGTTLEGIGQSVVGVLEHPDETANRFVTVMSIRTCQNELLEAFQAATNESWEVKRSTTQAMKESGVCKMEAKTGGWTLDLAVAQLLDEGEARSVVAPSWAESDSGLLGVRELTPGKVVAKVLGA</sequence>
<dbReference type="Proteomes" id="UP000813385">
    <property type="component" value="Unassembled WGS sequence"/>
</dbReference>
<evidence type="ECO:0000256" key="1">
    <source>
        <dbReference type="ARBA" id="ARBA00005725"/>
    </source>
</evidence>
<dbReference type="Gene3D" id="3.90.25.10">
    <property type="entry name" value="UDP-galactose 4-epimerase, domain 1"/>
    <property type="match status" value="1"/>
</dbReference>
<evidence type="ECO:0000313" key="5">
    <source>
        <dbReference type="EMBL" id="KAH7358300.1"/>
    </source>
</evidence>
<dbReference type="InterPro" id="IPR036291">
    <property type="entry name" value="NAD(P)-bd_dom_sf"/>
</dbReference>
<reference evidence="5" key="1">
    <citation type="journal article" date="2021" name="Nat. Commun.">
        <title>Genetic determinants of endophytism in the Arabidopsis root mycobiome.</title>
        <authorList>
            <person name="Mesny F."/>
            <person name="Miyauchi S."/>
            <person name="Thiergart T."/>
            <person name="Pickel B."/>
            <person name="Atanasova L."/>
            <person name="Karlsson M."/>
            <person name="Huettel B."/>
            <person name="Barry K.W."/>
            <person name="Haridas S."/>
            <person name="Chen C."/>
            <person name="Bauer D."/>
            <person name="Andreopoulos W."/>
            <person name="Pangilinan J."/>
            <person name="LaButti K."/>
            <person name="Riley R."/>
            <person name="Lipzen A."/>
            <person name="Clum A."/>
            <person name="Drula E."/>
            <person name="Henrissat B."/>
            <person name="Kohler A."/>
            <person name="Grigoriev I.V."/>
            <person name="Martin F.M."/>
            <person name="Hacquard S."/>
        </authorList>
    </citation>
    <scope>NUCLEOTIDE SEQUENCE</scope>
    <source>
        <strain evidence="5">MPI-CAGE-AT-0016</strain>
    </source>
</reference>
<accession>A0A8K0TAI2</accession>
<name>A0A8K0TAI2_9PEZI</name>
<comment type="similarity">
    <text evidence="1">Belongs to the NmrA-type oxidoreductase family. Isoflavone reductase subfamily.</text>
</comment>
<comment type="caution">
    <text evidence="5">The sequence shown here is derived from an EMBL/GenBank/DDBJ whole genome shotgun (WGS) entry which is preliminary data.</text>
</comment>
<evidence type="ECO:0000256" key="3">
    <source>
        <dbReference type="ARBA" id="ARBA00023002"/>
    </source>
</evidence>
<dbReference type="AlphaFoldDB" id="A0A8K0TAI2"/>
<evidence type="ECO:0000313" key="6">
    <source>
        <dbReference type="Proteomes" id="UP000813385"/>
    </source>
</evidence>
<dbReference type="PANTHER" id="PTHR47706:SF9">
    <property type="entry name" value="NMRA-LIKE DOMAIN-CONTAINING PROTEIN-RELATED"/>
    <property type="match status" value="1"/>
</dbReference>
<dbReference type="CDD" id="cd05259">
    <property type="entry name" value="PCBER_SDR_a"/>
    <property type="match status" value="1"/>
</dbReference>
<dbReference type="PANTHER" id="PTHR47706">
    <property type="entry name" value="NMRA-LIKE FAMILY PROTEIN"/>
    <property type="match status" value="1"/>
</dbReference>
<dbReference type="InterPro" id="IPR051609">
    <property type="entry name" value="NmrA/Isoflavone_reductase-like"/>
</dbReference>
<dbReference type="Gene3D" id="3.40.50.720">
    <property type="entry name" value="NAD(P)-binding Rossmann-like Domain"/>
    <property type="match status" value="1"/>
</dbReference>
<evidence type="ECO:0000259" key="4">
    <source>
        <dbReference type="Pfam" id="PF13460"/>
    </source>
</evidence>
<dbReference type="GO" id="GO:0016491">
    <property type="term" value="F:oxidoreductase activity"/>
    <property type="evidence" value="ECO:0007669"/>
    <property type="project" value="UniProtKB-KW"/>
</dbReference>
<dbReference type="EMBL" id="JAGPXD010000004">
    <property type="protein sequence ID" value="KAH7358300.1"/>
    <property type="molecule type" value="Genomic_DNA"/>
</dbReference>
<organism evidence="5 6">
    <name type="scientific">Plectosphaerella cucumerina</name>
    <dbReference type="NCBI Taxonomy" id="40658"/>
    <lineage>
        <taxon>Eukaryota</taxon>
        <taxon>Fungi</taxon>
        <taxon>Dikarya</taxon>
        <taxon>Ascomycota</taxon>
        <taxon>Pezizomycotina</taxon>
        <taxon>Sordariomycetes</taxon>
        <taxon>Hypocreomycetidae</taxon>
        <taxon>Glomerellales</taxon>
        <taxon>Plectosphaerellaceae</taxon>
        <taxon>Plectosphaerella</taxon>
    </lineage>
</organism>
<keyword evidence="3" id="KW-0560">Oxidoreductase</keyword>
<evidence type="ECO:0000256" key="2">
    <source>
        <dbReference type="ARBA" id="ARBA00022857"/>
    </source>
</evidence>
<gene>
    <name evidence="5" type="ORF">B0T11DRAFT_319401</name>
</gene>
<proteinExistence type="inferred from homology"/>
<dbReference type="InterPro" id="IPR016040">
    <property type="entry name" value="NAD(P)-bd_dom"/>
</dbReference>
<keyword evidence="2" id="KW-0521">NADP</keyword>